<dbReference type="GO" id="GO:0005509">
    <property type="term" value="F:calcium ion binding"/>
    <property type="evidence" value="ECO:0007669"/>
    <property type="project" value="InterPro"/>
</dbReference>
<reference evidence="7" key="1">
    <citation type="submission" date="2023-06" db="EMBL/GenBank/DDBJ databases">
        <title>Survivors Of The Sea: Transcriptome response of Skeletonema marinoi to long-term dormancy.</title>
        <authorList>
            <person name="Pinder M.I.M."/>
            <person name="Kourtchenko O."/>
            <person name="Robertson E.K."/>
            <person name="Larsson T."/>
            <person name="Maumus F."/>
            <person name="Osuna-Cruz C.M."/>
            <person name="Vancaester E."/>
            <person name="Stenow R."/>
            <person name="Vandepoele K."/>
            <person name="Ploug H."/>
            <person name="Bruchert V."/>
            <person name="Godhe A."/>
            <person name="Topel M."/>
        </authorList>
    </citation>
    <scope>NUCLEOTIDE SEQUENCE</scope>
    <source>
        <strain evidence="7">R05AC</strain>
    </source>
</reference>
<dbReference type="InterPro" id="IPR017938">
    <property type="entry name" value="Riboflavin_synthase-like_b-brl"/>
</dbReference>
<feature type="region of interest" description="Disordered" evidence="3">
    <location>
        <begin position="879"/>
        <end position="906"/>
    </location>
</feature>
<evidence type="ECO:0000259" key="5">
    <source>
        <dbReference type="PROSITE" id="PS50222"/>
    </source>
</evidence>
<dbReference type="InterPro" id="IPR018247">
    <property type="entry name" value="EF_Hand_1_Ca_BS"/>
</dbReference>
<dbReference type="SUPFAM" id="SSF63380">
    <property type="entry name" value="Riboflavin synthase domain-like"/>
    <property type="match status" value="1"/>
</dbReference>
<keyword evidence="4" id="KW-1133">Transmembrane helix</keyword>
<feature type="domain" description="EF-hand" evidence="5">
    <location>
        <begin position="169"/>
        <end position="204"/>
    </location>
</feature>
<feature type="domain" description="FAD-binding FR-type" evidence="6">
    <location>
        <begin position="432"/>
        <end position="540"/>
    </location>
</feature>
<dbReference type="PANTHER" id="PTHR11972">
    <property type="entry name" value="NADPH OXIDASE"/>
    <property type="match status" value="1"/>
</dbReference>
<dbReference type="GO" id="GO:0016491">
    <property type="term" value="F:oxidoreductase activity"/>
    <property type="evidence" value="ECO:0007669"/>
    <property type="project" value="UniProtKB-KW"/>
</dbReference>
<dbReference type="InterPro" id="IPR011992">
    <property type="entry name" value="EF-hand-dom_pair"/>
</dbReference>
<dbReference type="InterPro" id="IPR050369">
    <property type="entry name" value="RBOH/FRE"/>
</dbReference>
<feature type="domain" description="EF-hand" evidence="5">
    <location>
        <begin position="95"/>
        <end position="130"/>
    </location>
</feature>
<sequence>MEIMEPPKSLISASANISVGVGVEKPISDSSLNVNINMETASDDLCPNSNLEAGTAVSAPDLFLTEAFNNADVDGDGKLSYEELKGLLQSLGLEEDELKLNEFVRAVDKDNDGTIDLVEFQSIIDKLSTKASSFEQHLREMFELYDDDGSGDIDQHELRSLMAQLGIDLTDEELFFMIAEADADGDGDIDYEEFVALFKGIKVSGEEKKKKQQQKQQKRAVLQRKDSITGGIFDDAKQLMSFTSIFRFVTWLYSERKMILLTCSHFVATMVIWVHFALIKFQQQENAVPEGAPRYWAKRLVPPIEFGSMHAILFQMALIPFTMSRYTIATFSNSRLNKYLPLDKALRIHIHLGYTMVSIVFSATIVFFIFFGLSCAEGEEAFCAKFTSEIMITGYCILGLLRSGKKDRSQTFKWFAAPLIYYLCDYAMMWFNQRFKTRVTSFTTVEGHDGSKMLILKMKRPSLFMFQPGQYAFLRVESIDRTWHPFSIASDPDSNAVEFYIEVIGEGSWTERLWTKLKNQDKHQTMNIDLLGPYGTALVKDSSYTNIVAIGTGTGIVPCTSLLKQHVRKMVMMDPVHYFAEQSERKKRNINVICAQEDKNGSLVSHLLLALKGFMSSNQHRDVDEALEAKSAANLKSHTRRLSIQSSMMNLNENLNDESQHNPSFLDRHRNKAALKIETFKATAAMYGKTILAFCTLYSVTVFSLNLSWNLTTADVSSEMLHVLEIMTKTLAAVAQQALKESVELRTVKVARQLLPEINETYESLVKEWGEHYARQVLDVTVYITDKDRAEAASFRAQIRDMALFKSKKVVFIRPKLGQIVEDYVVDLIESHPAYSSTLLAFCGGPKVSGVLAEVRSNVELLAAATGYSSHQLDFVSESCGGAKPKGKGGTGTSEEASKEEDSNKSLWDVVRQETIQTVNTIRVKSVFEDEDESHGSDREYKSQREMVENYERWGSKGGGLRHRSSV</sequence>
<dbReference type="SUPFAM" id="SSF52343">
    <property type="entry name" value="Ferredoxin reductase-like, C-terminal NADP-linked domain"/>
    <property type="match status" value="1"/>
</dbReference>
<proteinExistence type="predicted"/>
<dbReference type="Gene3D" id="3.40.50.80">
    <property type="entry name" value="Nucleotide-binding domain of ferredoxin-NADP reductase (FNR) module"/>
    <property type="match status" value="1"/>
</dbReference>
<feature type="domain" description="EF-hand" evidence="5">
    <location>
        <begin position="133"/>
        <end position="168"/>
    </location>
</feature>
<dbReference type="Pfam" id="PF13499">
    <property type="entry name" value="EF-hand_7"/>
    <property type="match status" value="2"/>
</dbReference>
<dbReference type="InterPro" id="IPR002048">
    <property type="entry name" value="EF_hand_dom"/>
</dbReference>
<protein>
    <submittedName>
        <fullName evidence="7">NADPH oxidase</fullName>
        <ecNumber evidence="7">1.6.3.-</ecNumber>
    </submittedName>
</protein>
<dbReference type="Gene3D" id="2.40.30.10">
    <property type="entry name" value="Translation factors"/>
    <property type="match status" value="1"/>
</dbReference>
<dbReference type="CDD" id="cd06186">
    <property type="entry name" value="NOX_Duox_like_FAD_NADP"/>
    <property type="match status" value="1"/>
</dbReference>
<dbReference type="Pfam" id="PF08022">
    <property type="entry name" value="FAD_binding_8"/>
    <property type="match status" value="1"/>
</dbReference>
<organism evidence="7 8">
    <name type="scientific">Skeletonema marinoi</name>
    <dbReference type="NCBI Taxonomy" id="267567"/>
    <lineage>
        <taxon>Eukaryota</taxon>
        <taxon>Sar</taxon>
        <taxon>Stramenopiles</taxon>
        <taxon>Ochrophyta</taxon>
        <taxon>Bacillariophyta</taxon>
        <taxon>Coscinodiscophyceae</taxon>
        <taxon>Thalassiosirophycidae</taxon>
        <taxon>Thalassiosirales</taxon>
        <taxon>Skeletonemataceae</taxon>
        <taxon>Skeletonema</taxon>
        <taxon>Skeletonema marinoi-dohrnii complex</taxon>
    </lineage>
</organism>
<feature type="transmembrane region" description="Helical" evidence="4">
    <location>
        <begin position="386"/>
        <end position="402"/>
    </location>
</feature>
<keyword evidence="1" id="KW-0106">Calcium</keyword>
<dbReference type="InterPro" id="IPR017927">
    <property type="entry name" value="FAD-bd_FR_type"/>
</dbReference>
<dbReference type="GO" id="GO:0005886">
    <property type="term" value="C:plasma membrane"/>
    <property type="evidence" value="ECO:0007669"/>
    <property type="project" value="TreeGrafter"/>
</dbReference>
<keyword evidence="4" id="KW-0472">Membrane</keyword>
<dbReference type="EC" id="1.6.3.-" evidence="7"/>
<dbReference type="PROSITE" id="PS00018">
    <property type="entry name" value="EF_HAND_1"/>
    <property type="match status" value="4"/>
</dbReference>
<evidence type="ECO:0000259" key="6">
    <source>
        <dbReference type="PROSITE" id="PS51384"/>
    </source>
</evidence>
<dbReference type="SMART" id="SM00054">
    <property type="entry name" value="EFh"/>
    <property type="match status" value="4"/>
</dbReference>
<dbReference type="Proteomes" id="UP001224775">
    <property type="component" value="Unassembled WGS sequence"/>
</dbReference>
<evidence type="ECO:0000256" key="3">
    <source>
        <dbReference type="SAM" id="MobiDB-lite"/>
    </source>
</evidence>
<comment type="caution">
    <text evidence="7">The sequence shown here is derived from an EMBL/GenBank/DDBJ whole genome shotgun (WGS) entry which is preliminary data.</text>
</comment>
<keyword evidence="2 7" id="KW-0560">Oxidoreductase</keyword>
<dbReference type="PROSITE" id="PS50222">
    <property type="entry name" value="EF_HAND_2"/>
    <property type="match status" value="4"/>
</dbReference>
<evidence type="ECO:0000313" key="8">
    <source>
        <dbReference type="Proteomes" id="UP001224775"/>
    </source>
</evidence>
<dbReference type="CDD" id="cd00051">
    <property type="entry name" value="EFh"/>
    <property type="match status" value="3"/>
</dbReference>
<feature type="transmembrane region" description="Helical" evidence="4">
    <location>
        <begin position="352"/>
        <end position="374"/>
    </location>
</feature>
<dbReference type="InterPro" id="IPR039261">
    <property type="entry name" value="FNR_nucleotide-bd"/>
</dbReference>
<dbReference type="Gene3D" id="1.10.238.10">
    <property type="entry name" value="EF-hand"/>
    <property type="match status" value="2"/>
</dbReference>
<keyword evidence="4" id="KW-0812">Transmembrane</keyword>
<dbReference type="EMBL" id="JATAAI010000045">
    <property type="protein sequence ID" value="KAK1733718.1"/>
    <property type="molecule type" value="Genomic_DNA"/>
</dbReference>
<name>A0AAD8XU67_9STRA</name>
<dbReference type="PROSITE" id="PS51384">
    <property type="entry name" value="FAD_FR"/>
    <property type="match status" value="1"/>
</dbReference>
<feature type="transmembrane region" description="Helical" evidence="4">
    <location>
        <begin position="312"/>
        <end position="331"/>
    </location>
</feature>
<keyword evidence="8" id="KW-1185">Reference proteome</keyword>
<dbReference type="InterPro" id="IPR013112">
    <property type="entry name" value="FAD-bd_8"/>
</dbReference>
<accession>A0AAD8XU67</accession>
<evidence type="ECO:0000256" key="1">
    <source>
        <dbReference type="ARBA" id="ARBA00022837"/>
    </source>
</evidence>
<evidence type="ECO:0000256" key="2">
    <source>
        <dbReference type="ARBA" id="ARBA00023002"/>
    </source>
</evidence>
<dbReference type="SUPFAM" id="SSF47473">
    <property type="entry name" value="EF-hand"/>
    <property type="match status" value="1"/>
</dbReference>
<gene>
    <name evidence="7" type="ORF">QTG54_015573</name>
</gene>
<evidence type="ECO:0000256" key="4">
    <source>
        <dbReference type="SAM" id="Phobius"/>
    </source>
</evidence>
<feature type="domain" description="EF-hand" evidence="5">
    <location>
        <begin position="59"/>
        <end position="94"/>
    </location>
</feature>
<dbReference type="AlphaFoldDB" id="A0AAD8XU67"/>
<feature type="transmembrane region" description="Helical" evidence="4">
    <location>
        <begin position="414"/>
        <end position="431"/>
    </location>
</feature>
<dbReference type="FunFam" id="1.10.238.10:FF:000001">
    <property type="entry name" value="Calmodulin 1"/>
    <property type="match status" value="1"/>
</dbReference>
<evidence type="ECO:0000313" key="7">
    <source>
        <dbReference type="EMBL" id="KAK1733718.1"/>
    </source>
</evidence>